<keyword evidence="5 7" id="KW-1133">Transmembrane helix</keyword>
<dbReference type="AlphaFoldDB" id="G5KE67"/>
<comment type="subcellular location">
    <subcellularLocation>
        <location evidence="1">Cell membrane</location>
        <topology evidence="1">Multi-pass membrane protein</topology>
    </subcellularLocation>
</comment>
<dbReference type="InterPro" id="IPR017871">
    <property type="entry name" value="ABC_transporter-like_CS"/>
</dbReference>
<feature type="transmembrane region" description="Helical" evidence="7">
    <location>
        <begin position="153"/>
        <end position="172"/>
    </location>
</feature>
<dbReference type="Proteomes" id="UP000005388">
    <property type="component" value="Unassembled WGS sequence"/>
</dbReference>
<dbReference type="InterPro" id="IPR036640">
    <property type="entry name" value="ABC1_TM_sf"/>
</dbReference>
<dbReference type="GO" id="GO:0016887">
    <property type="term" value="F:ATP hydrolysis activity"/>
    <property type="evidence" value="ECO:0007669"/>
    <property type="project" value="InterPro"/>
</dbReference>
<dbReference type="PROSITE" id="PS00211">
    <property type="entry name" value="ABC_TRANSPORTER_1"/>
    <property type="match status" value="1"/>
</dbReference>
<feature type="transmembrane region" description="Helical" evidence="7">
    <location>
        <begin position="12"/>
        <end position="36"/>
    </location>
</feature>
<keyword evidence="6 7" id="KW-0472">Membrane</keyword>
<dbReference type="GO" id="GO:0034040">
    <property type="term" value="F:ATPase-coupled lipid transmembrane transporter activity"/>
    <property type="evidence" value="ECO:0007669"/>
    <property type="project" value="TreeGrafter"/>
</dbReference>
<comment type="caution">
    <text evidence="10">The sequence shown here is derived from an EMBL/GenBank/DDBJ whole genome shotgun (WGS) entry which is preliminary data.</text>
</comment>
<evidence type="ECO:0000259" key="8">
    <source>
        <dbReference type="PROSITE" id="PS50893"/>
    </source>
</evidence>
<keyword evidence="4 10" id="KW-0067">ATP-binding</keyword>
<feature type="transmembrane region" description="Helical" evidence="7">
    <location>
        <begin position="236"/>
        <end position="258"/>
    </location>
</feature>
<dbReference type="Pfam" id="PF00005">
    <property type="entry name" value="ABC_tran"/>
    <property type="match status" value="1"/>
</dbReference>
<dbReference type="PROSITE" id="PS50893">
    <property type="entry name" value="ABC_TRANSPORTER_2"/>
    <property type="match status" value="1"/>
</dbReference>
<evidence type="ECO:0000256" key="4">
    <source>
        <dbReference type="ARBA" id="ARBA00022840"/>
    </source>
</evidence>
<dbReference type="Gene3D" id="3.40.50.300">
    <property type="entry name" value="P-loop containing nucleotide triphosphate hydrolases"/>
    <property type="match status" value="1"/>
</dbReference>
<feature type="transmembrane region" description="Helical" evidence="7">
    <location>
        <begin position="127"/>
        <end position="147"/>
    </location>
</feature>
<evidence type="ECO:0000313" key="10">
    <source>
        <dbReference type="EMBL" id="EHJ57377.1"/>
    </source>
</evidence>
<gene>
    <name evidence="10" type="ORF">STRUR_2005</name>
</gene>
<dbReference type="GO" id="GO:0140359">
    <property type="term" value="F:ABC-type transporter activity"/>
    <property type="evidence" value="ECO:0007669"/>
    <property type="project" value="InterPro"/>
</dbReference>
<evidence type="ECO:0000256" key="5">
    <source>
        <dbReference type="ARBA" id="ARBA00022989"/>
    </source>
</evidence>
<reference evidence="10 11" key="1">
    <citation type="journal article" date="2014" name="Int. J. Syst. Evol. Microbiol.">
        <title>Phylogenomics and the dynamic genome evolution of the genus Streptococcus.</title>
        <authorList>
            <consortium name="The Broad Institute Genome Sequencing Platform"/>
            <person name="Richards V.P."/>
            <person name="Palmer S.R."/>
            <person name="Pavinski Bitar P.D."/>
            <person name="Qin X."/>
            <person name="Weinstock G.M."/>
            <person name="Highlander S.K."/>
            <person name="Town C.D."/>
            <person name="Burne R.A."/>
            <person name="Stanhope M.J."/>
        </authorList>
    </citation>
    <scope>NUCLEOTIDE SEQUENCE [LARGE SCALE GENOMIC DNA]</scope>
    <source>
        <strain evidence="10 11">2285-97</strain>
    </source>
</reference>
<evidence type="ECO:0000313" key="11">
    <source>
        <dbReference type="Proteomes" id="UP000005388"/>
    </source>
</evidence>
<organism evidence="10 11">
    <name type="scientific">Streptococcus urinalis 2285-97</name>
    <dbReference type="NCBI Taxonomy" id="764291"/>
    <lineage>
        <taxon>Bacteria</taxon>
        <taxon>Bacillati</taxon>
        <taxon>Bacillota</taxon>
        <taxon>Bacilli</taxon>
        <taxon>Lactobacillales</taxon>
        <taxon>Streptococcaceae</taxon>
        <taxon>Streptococcus</taxon>
    </lineage>
</organism>
<dbReference type="EMBL" id="AEUZ02000001">
    <property type="protein sequence ID" value="EHJ57377.1"/>
    <property type="molecule type" value="Genomic_DNA"/>
</dbReference>
<dbReference type="GO" id="GO:0005886">
    <property type="term" value="C:plasma membrane"/>
    <property type="evidence" value="ECO:0007669"/>
    <property type="project" value="UniProtKB-SubCell"/>
</dbReference>
<dbReference type="PANTHER" id="PTHR24221">
    <property type="entry name" value="ATP-BINDING CASSETTE SUB-FAMILY B"/>
    <property type="match status" value="1"/>
</dbReference>
<evidence type="ECO:0000256" key="3">
    <source>
        <dbReference type="ARBA" id="ARBA00022741"/>
    </source>
</evidence>
<dbReference type="Gene3D" id="1.20.1560.10">
    <property type="entry name" value="ABC transporter type 1, transmembrane domain"/>
    <property type="match status" value="1"/>
</dbReference>
<feature type="domain" description="ABC transmembrane type-1" evidence="9">
    <location>
        <begin position="19"/>
        <end position="293"/>
    </location>
</feature>
<evidence type="ECO:0000256" key="1">
    <source>
        <dbReference type="ARBA" id="ARBA00004651"/>
    </source>
</evidence>
<evidence type="ECO:0000256" key="7">
    <source>
        <dbReference type="SAM" id="Phobius"/>
    </source>
</evidence>
<dbReference type="InterPro" id="IPR027417">
    <property type="entry name" value="P-loop_NTPase"/>
</dbReference>
<evidence type="ECO:0000256" key="6">
    <source>
        <dbReference type="ARBA" id="ARBA00023136"/>
    </source>
</evidence>
<evidence type="ECO:0000259" key="9">
    <source>
        <dbReference type="PROSITE" id="PS50929"/>
    </source>
</evidence>
<dbReference type="InterPro" id="IPR003439">
    <property type="entry name" value="ABC_transporter-like_ATP-bd"/>
</dbReference>
<feature type="domain" description="ABC transporter" evidence="8">
    <location>
        <begin position="326"/>
        <end position="559"/>
    </location>
</feature>
<dbReference type="InterPro" id="IPR011527">
    <property type="entry name" value="ABC1_TM_dom"/>
</dbReference>
<dbReference type="InterPro" id="IPR003593">
    <property type="entry name" value="AAA+_ATPase"/>
</dbReference>
<dbReference type="GO" id="GO:0005524">
    <property type="term" value="F:ATP binding"/>
    <property type="evidence" value="ECO:0007669"/>
    <property type="project" value="UniProtKB-KW"/>
</dbReference>
<dbReference type="RefSeq" id="WP_006740089.1">
    <property type="nucleotide sequence ID" value="NZ_AEUZ02000001.1"/>
</dbReference>
<keyword evidence="2 7" id="KW-0812">Transmembrane</keyword>
<sequence>MKAIIGVLKQKRILLLYYILLGVVINSLNLVSISFFQEIIDTYPKGLLSWRNIVIYSLLLIVPAIFAYFDNYPHQQLFEGLYLDFKLLSIDKISRIDYSNYQKYGVGQLIQKIEEGALALRNSITNFWLTIIRELVPNVFLSLFLIYNLEKRLLFYILMGYIFVVLTTTFLLKKLYSIKENILIDQELFNKKLVRGLMEMVLFRLNNRYKSESRILSRNASSITNARTKLTMIHELFFTIFGLIINLLKIVVLVYAIFEAKLSAGSIVAIVTLLGKAYEPVAIFNVIYVDYKLNKLSIQRYLDFLDCKDDTHIYYGKSYDLKNDDIRISELAFSYNKRNHLFEDFNLTIKKNCTTAFVGSSGSGKSTIIKIILGLIKPDSGEIFFGNVKLSELKLEYLYKQISYLPQESPIFDGTLRENIVLNKEICDEDIINVLKKVELLDFYTKLELGFDTELGEKGIVVSGGERQRISLARLYFDNSELIILDEATSALDNITEQKVLNRLLGEFKNKTIIIIAHRLESIKGVDRIIVFNNGEVCESGSFEELLNLRGGFYKLYKSHVK</sequence>
<dbReference type="PANTHER" id="PTHR24221:SF654">
    <property type="entry name" value="ATP-BINDING CASSETTE SUB-FAMILY B MEMBER 6"/>
    <property type="match status" value="1"/>
</dbReference>
<protein>
    <submittedName>
        <fullName evidence="10">ABC transporter, ATP-binding protein</fullName>
    </submittedName>
</protein>
<dbReference type="InterPro" id="IPR039421">
    <property type="entry name" value="Type_1_exporter"/>
</dbReference>
<proteinExistence type="predicted"/>
<feature type="transmembrane region" description="Helical" evidence="7">
    <location>
        <begin position="264"/>
        <end position="289"/>
    </location>
</feature>
<feature type="transmembrane region" description="Helical" evidence="7">
    <location>
        <begin position="48"/>
        <end position="69"/>
    </location>
</feature>
<dbReference type="eggNOG" id="COG1132">
    <property type="taxonomic scope" value="Bacteria"/>
</dbReference>
<dbReference type="SUPFAM" id="SSF90123">
    <property type="entry name" value="ABC transporter transmembrane region"/>
    <property type="match status" value="1"/>
</dbReference>
<keyword evidence="11" id="KW-1185">Reference proteome</keyword>
<dbReference type="STRING" id="764291.STRUR_2005"/>
<keyword evidence="3" id="KW-0547">Nucleotide-binding</keyword>
<name>G5KE67_9STRE</name>
<accession>G5KE67</accession>
<evidence type="ECO:0000256" key="2">
    <source>
        <dbReference type="ARBA" id="ARBA00022692"/>
    </source>
</evidence>
<dbReference type="SMART" id="SM00382">
    <property type="entry name" value="AAA"/>
    <property type="match status" value="1"/>
</dbReference>
<dbReference type="SUPFAM" id="SSF52540">
    <property type="entry name" value="P-loop containing nucleoside triphosphate hydrolases"/>
    <property type="match status" value="1"/>
</dbReference>
<dbReference type="PROSITE" id="PS50929">
    <property type="entry name" value="ABC_TM1F"/>
    <property type="match status" value="1"/>
</dbReference>